<reference evidence="3" key="1">
    <citation type="submission" date="2016-10" db="EMBL/GenBank/DDBJ databases">
        <authorList>
            <person name="Varghese N."/>
            <person name="Submissions S."/>
        </authorList>
    </citation>
    <scope>NUCLEOTIDE SEQUENCE [LARGE SCALE GENOMIC DNA]</scope>
    <source>
        <strain evidence="3">DSM 21424</strain>
    </source>
</reference>
<feature type="compositionally biased region" description="Basic and acidic residues" evidence="1">
    <location>
        <begin position="42"/>
        <end position="55"/>
    </location>
</feature>
<dbReference type="EMBL" id="FNAT01000004">
    <property type="protein sequence ID" value="SDE76846.1"/>
    <property type="molecule type" value="Genomic_DNA"/>
</dbReference>
<sequence>MTEDAGTPRFGGGGITLLQAPFGSCEQPLMGLSRPRRSICRPQEDKAVSGQRERYGVSTNSIR</sequence>
<protein>
    <submittedName>
        <fullName evidence="2">Uncharacterized protein</fullName>
    </submittedName>
</protein>
<keyword evidence="3" id="KW-1185">Reference proteome</keyword>
<organism evidence="2 3">
    <name type="scientific">Limimaricola pyoseonensis</name>
    <dbReference type="NCBI Taxonomy" id="521013"/>
    <lineage>
        <taxon>Bacteria</taxon>
        <taxon>Pseudomonadati</taxon>
        <taxon>Pseudomonadota</taxon>
        <taxon>Alphaproteobacteria</taxon>
        <taxon>Rhodobacterales</taxon>
        <taxon>Paracoccaceae</taxon>
        <taxon>Limimaricola</taxon>
    </lineage>
</organism>
<gene>
    <name evidence="2" type="ORF">SAMN04488567_2477</name>
</gene>
<dbReference type="AlphaFoldDB" id="A0A1G7FLU0"/>
<evidence type="ECO:0000256" key="1">
    <source>
        <dbReference type="SAM" id="MobiDB-lite"/>
    </source>
</evidence>
<name>A0A1G7FLU0_9RHOB</name>
<evidence type="ECO:0000313" key="2">
    <source>
        <dbReference type="EMBL" id="SDE76846.1"/>
    </source>
</evidence>
<accession>A0A1G7FLU0</accession>
<proteinExistence type="predicted"/>
<feature type="region of interest" description="Disordered" evidence="1">
    <location>
        <begin position="27"/>
        <end position="63"/>
    </location>
</feature>
<dbReference type="STRING" id="521013.SAMN04488567_2477"/>
<dbReference type="Proteomes" id="UP000198922">
    <property type="component" value="Unassembled WGS sequence"/>
</dbReference>
<evidence type="ECO:0000313" key="3">
    <source>
        <dbReference type="Proteomes" id="UP000198922"/>
    </source>
</evidence>